<dbReference type="RefSeq" id="WP_267777331.1">
    <property type="nucleotide sequence ID" value="NZ_JAPNKE010000002.1"/>
</dbReference>
<keyword evidence="2" id="KW-1185">Reference proteome</keyword>
<proteinExistence type="predicted"/>
<reference evidence="1" key="1">
    <citation type="submission" date="2022-11" db="EMBL/GenBank/DDBJ databases">
        <title>Minimal conservation of predation-associated metabolite biosynthetic gene clusters underscores biosynthetic potential of Myxococcota including descriptions for ten novel species: Archangium lansinium sp. nov., Myxococcus landrumus sp. nov., Nannocystis bai.</title>
        <authorList>
            <person name="Ahearne A."/>
            <person name="Stevens C."/>
            <person name="Phillips K."/>
        </authorList>
    </citation>
    <scope>NUCLEOTIDE SEQUENCE</scope>
    <source>
        <strain evidence="1">Na p29</strain>
    </source>
</reference>
<dbReference type="InterPro" id="IPR029063">
    <property type="entry name" value="SAM-dependent_MTases_sf"/>
</dbReference>
<accession>A0A9X3F7X7</accession>
<gene>
    <name evidence="1" type="ORF">OV079_49380</name>
</gene>
<sequence length="292" mass="32726">MSMKPEAKQLLSRTIRSLHDDLIPQLTRETQRLYQLRIAAADARLDEAHNRKRARLEAYLAEEVRASKGKRARSADDFLRDIVKQAASTLVNRLIVLRVLEAGQRRRNLVLSGGQESPDYITFAQLAPPLTDVSDDESRGYEFLLGLVFEELSVDLPGLFGPAGIADLIVAPWPILRKVIEALNQPGLESCWTDDMTLGWVYQYWNDPDREALDAKLNARGKLEGHEIASKTQMFTERYMVDWLLQNSLGPLWLAICKKNSWTPAVVANGTLANLDARRANSAASASAARCR</sequence>
<dbReference type="SUPFAM" id="SSF53335">
    <property type="entry name" value="S-adenosyl-L-methionine-dependent methyltransferases"/>
    <property type="match status" value="1"/>
</dbReference>
<evidence type="ECO:0000313" key="1">
    <source>
        <dbReference type="EMBL" id="MCY1013413.1"/>
    </source>
</evidence>
<dbReference type="Proteomes" id="UP001150924">
    <property type="component" value="Unassembled WGS sequence"/>
</dbReference>
<organism evidence="1 2">
    <name type="scientific">Nannocystis pusilla</name>
    <dbReference type="NCBI Taxonomy" id="889268"/>
    <lineage>
        <taxon>Bacteria</taxon>
        <taxon>Pseudomonadati</taxon>
        <taxon>Myxococcota</taxon>
        <taxon>Polyangia</taxon>
        <taxon>Nannocystales</taxon>
        <taxon>Nannocystaceae</taxon>
        <taxon>Nannocystis</taxon>
    </lineage>
</organism>
<dbReference type="EMBL" id="JAPNKE010000002">
    <property type="protein sequence ID" value="MCY1013413.1"/>
    <property type="molecule type" value="Genomic_DNA"/>
</dbReference>
<name>A0A9X3F7X7_9BACT</name>
<dbReference type="AlphaFoldDB" id="A0A9X3F7X7"/>
<evidence type="ECO:0000313" key="2">
    <source>
        <dbReference type="Proteomes" id="UP001150924"/>
    </source>
</evidence>
<protein>
    <submittedName>
        <fullName evidence="1">Uncharacterized protein</fullName>
    </submittedName>
</protein>
<comment type="caution">
    <text evidence="1">The sequence shown here is derived from an EMBL/GenBank/DDBJ whole genome shotgun (WGS) entry which is preliminary data.</text>
</comment>